<dbReference type="CDD" id="cd06433">
    <property type="entry name" value="GT_2_WfgS_like"/>
    <property type="match status" value="1"/>
</dbReference>
<dbReference type="InterPro" id="IPR029044">
    <property type="entry name" value="Nucleotide-diphossugar_trans"/>
</dbReference>
<evidence type="ECO:0000313" key="2">
    <source>
        <dbReference type="EMBL" id="BET24746.1"/>
    </source>
</evidence>
<accession>A0AA86MCE1</accession>
<gene>
    <name evidence="2" type="ORF">RGQ30_02470</name>
</gene>
<protein>
    <submittedName>
        <fullName evidence="2">Glycosyltransferase family 2 protein</fullName>
    </submittedName>
</protein>
<dbReference type="PANTHER" id="PTHR43685">
    <property type="entry name" value="GLYCOSYLTRANSFERASE"/>
    <property type="match status" value="1"/>
</dbReference>
<reference evidence="2 3" key="1">
    <citation type="submission" date="2023-10" db="EMBL/GenBank/DDBJ databases">
        <title>Complete Genome Sequence of Limnobacter thiooxidans CS-K2T, Isolated from freshwater lake sediments in Bavaria, Germany.</title>
        <authorList>
            <person name="Naruki M."/>
            <person name="Watanabe A."/>
            <person name="Warashina T."/>
            <person name="Morita T."/>
            <person name="Arakawa K."/>
        </authorList>
    </citation>
    <scope>NUCLEOTIDE SEQUENCE [LARGE SCALE GENOMIC DNA]</scope>
    <source>
        <strain evidence="2 3">CS-K2</strain>
    </source>
</reference>
<dbReference type="PANTHER" id="PTHR43685:SF2">
    <property type="entry name" value="GLYCOSYLTRANSFERASE 2-LIKE DOMAIN-CONTAINING PROTEIN"/>
    <property type="match status" value="1"/>
</dbReference>
<dbReference type="SUPFAM" id="SSF53448">
    <property type="entry name" value="Nucleotide-diphospho-sugar transferases"/>
    <property type="match status" value="1"/>
</dbReference>
<proteinExistence type="predicted"/>
<dbReference type="EMBL" id="AP028947">
    <property type="protein sequence ID" value="BET24746.1"/>
    <property type="molecule type" value="Genomic_DNA"/>
</dbReference>
<evidence type="ECO:0000259" key="1">
    <source>
        <dbReference type="Pfam" id="PF00535"/>
    </source>
</evidence>
<dbReference type="Pfam" id="PF00535">
    <property type="entry name" value="Glycos_transf_2"/>
    <property type="match status" value="1"/>
</dbReference>
<keyword evidence="3" id="KW-1185">Reference proteome</keyword>
<dbReference type="Proteomes" id="UP001329151">
    <property type="component" value="Chromosome"/>
</dbReference>
<dbReference type="RefSeq" id="WP_130557024.1">
    <property type="nucleotide sequence ID" value="NZ_AP028947.1"/>
</dbReference>
<evidence type="ECO:0000313" key="3">
    <source>
        <dbReference type="Proteomes" id="UP001329151"/>
    </source>
</evidence>
<name>A0AA86MCE1_9BURK</name>
<dbReference type="AlphaFoldDB" id="A0AA86MCE1"/>
<feature type="domain" description="Glycosyltransferase 2-like" evidence="1">
    <location>
        <begin position="4"/>
        <end position="133"/>
    </location>
</feature>
<organism evidence="2 3">
    <name type="scientific">Limnobacter thiooxidans</name>
    <dbReference type="NCBI Taxonomy" id="131080"/>
    <lineage>
        <taxon>Bacteria</taxon>
        <taxon>Pseudomonadati</taxon>
        <taxon>Pseudomonadota</taxon>
        <taxon>Betaproteobacteria</taxon>
        <taxon>Burkholderiales</taxon>
        <taxon>Burkholderiaceae</taxon>
        <taxon>Limnobacter</taxon>
    </lineage>
</organism>
<dbReference type="Gene3D" id="3.90.550.10">
    <property type="entry name" value="Spore Coat Polysaccharide Biosynthesis Protein SpsA, Chain A"/>
    <property type="match status" value="1"/>
</dbReference>
<sequence>MKISIITAVYNRATTLTNSIDSVQSQSYGNTEHVLVDGASSDGSVELIQERLRSQDLFVSERDKGIYDALNKGLKMATGDVIGLVHSDDYLADSHVLRDVAHALSQPGVDGVYGDLQYVSKDDTSKVIRHWESGEYHISKLKRGWMPPHPTLFLKREVIEQWGGYDTNLRIAADYDAMLRYLQKGKIQLAYIPRVLVKMRVGGESNQSLKKIIQKSREDIVALRNNGVGGFGTLVFKNLSKVKQFF</sequence>
<dbReference type="InterPro" id="IPR050834">
    <property type="entry name" value="Glycosyltransf_2"/>
</dbReference>
<dbReference type="InterPro" id="IPR001173">
    <property type="entry name" value="Glyco_trans_2-like"/>
</dbReference>
<dbReference type="KEGG" id="lto:RGQ30_02470"/>